<dbReference type="GO" id="GO:0009411">
    <property type="term" value="P:response to UV"/>
    <property type="evidence" value="ECO:0007669"/>
    <property type="project" value="TreeGrafter"/>
</dbReference>
<evidence type="ECO:0000313" key="9">
    <source>
        <dbReference type="Proteomes" id="UP000614601"/>
    </source>
</evidence>
<dbReference type="InterPro" id="IPR044917">
    <property type="entry name" value="PRIMPOL"/>
</dbReference>
<sequence length="400" mass="47617">MASLEECLRQYFVIYYRQQDAFNRQQAKPSARVFTYETPQLTGGRRRFLSTDLEKFLRCYKLIKCGRHFYELIQEGRPCRPYFDLEYYKEFNPYADSKKLVKEFIQIVRDLLKEKLDITLDETDFLILDSSSDTKFSAHIIIHFKDKVLLPSNTAFKLFVNILCTRLTNAKKCILWNKDKEVFLCDTGVYTKNRNFRLAFSSKCGKKEKLVYADYCNFYQSRGISYPRATRIFYDSLIIPKDYEEYDVLDLKDLGEWQSNCFSLSRTVNGATYRNVSSASGPSPFPVIDAFIKNILIQYCPKIQISKWELLYFEEYNSRRLQLYFANCRYCFHIKREHKSQNITWIVYLDQLWAHQKCFDEDCRWFSFPRYLFPDSVKRTLTSNVVGKPFQANAEYCGRV</sequence>
<evidence type="ECO:0000256" key="7">
    <source>
        <dbReference type="ARBA" id="ARBA00047303"/>
    </source>
</evidence>
<accession>A0A811LN43</accession>
<evidence type="ECO:0000256" key="1">
    <source>
        <dbReference type="ARBA" id="ARBA00009762"/>
    </source>
</evidence>
<dbReference type="AlphaFoldDB" id="A0A811LN43"/>
<keyword evidence="3" id="KW-0239">DNA-directed DNA polymerase</keyword>
<evidence type="ECO:0000256" key="4">
    <source>
        <dbReference type="ARBA" id="ARBA00026139"/>
    </source>
</evidence>
<dbReference type="OrthoDB" id="5988181at2759"/>
<gene>
    <name evidence="8" type="ORF">BOKJ2_LOCUS13569</name>
</gene>
<dbReference type="GO" id="GO:0005634">
    <property type="term" value="C:nucleus"/>
    <property type="evidence" value="ECO:0007669"/>
    <property type="project" value="TreeGrafter"/>
</dbReference>
<dbReference type="GO" id="GO:0042276">
    <property type="term" value="P:error-prone translesion synthesis"/>
    <property type="evidence" value="ECO:0007669"/>
    <property type="project" value="InterPro"/>
</dbReference>
<dbReference type="EMBL" id="CAJFCW020000006">
    <property type="protein sequence ID" value="CAG9126838.1"/>
    <property type="molecule type" value="Genomic_DNA"/>
</dbReference>
<protein>
    <recommendedName>
        <fullName evidence="4">DNA-directed primase/polymerase protein</fullName>
        <ecNumber evidence="6">2.7.7.102</ecNumber>
        <ecNumber evidence="2">2.7.7.7</ecNumber>
    </recommendedName>
</protein>
<keyword evidence="9" id="KW-1185">Reference proteome</keyword>
<evidence type="ECO:0000256" key="3">
    <source>
        <dbReference type="ARBA" id="ARBA00022932"/>
    </source>
</evidence>
<dbReference type="Proteomes" id="UP000783686">
    <property type="component" value="Unassembled WGS sequence"/>
</dbReference>
<evidence type="ECO:0000256" key="5">
    <source>
        <dbReference type="ARBA" id="ARBA00044677"/>
    </source>
</evidence>
<keyword evidence="3" id="KW-0548">Nucleotidyltransferase</keyword>
<comment type="caution">
    <text evidence="8">The sequence shown here is derived from an EMBL/GenBank/DDBJ whole genome shotgun (WGS) entry which is preliminary data.</text>
</comment>
<dbReference type="GO" id="GO:0031297">
    <property type="term" value="P:replication fork processing"/>
    <property type="evidence" value="ECO:0007669"/>
    <property type="project" value="TreeGrafter"/>
</dbReference>
<organism evidence="8 9">
    <name type="scientific">Bursaphelenchus okinawaensis</name>
    <dbReference type="NCBI Taxonomy" id="465554"/>
    <lineage>
        <taxon>Eukaryota</taxon>
        <taxon>Metazoa</taxon>
        <taxon>Ecdysozoa</taxon>
        <taxon>Nematoda</taxon>
        <taxon>Chromadorea</taxon>
        <taxon>Rhabditida</taxon>
        <taxon>Tylenchina</taxon>
        <taxon>Tylenchomorpha</taxon>
        <taxon>Aphelenchoidea</taxon>
        <taxon>Aphelenchoididae</taxon>
        <taxon>Bursaphelenchus</taxon>
    </lineage>
</organism>
<dbReference type="EC" id="2.7.7.102" evidence="6"/>
<reference evidence="8" key="1">
    <citation type="submission" date="2020-09" db="EMBL/GenBank/DDBJ databases">
        <authorList>
            <person name="Kikuchi T."/>
        </authorList>
    </citation>
    <scope>NUCLEOTIDE SEQUENCE</scope>
    <source>
        <strain evidence="8">SH1</strain>
    </source>
</reference>
<comment type="catalytic activity">
    <reaction evidence="5">
        <text>ssDNA + n NTP = ssDNA/pppN(pN)n-1 hybrid + (n-1) diphosphate.</text>
        <dbReference type="EC" id="2.7.7.102"/>
    </reaction>
</comment>
<dbReference type="EC" id="2.7.7.7" evidence="2"/>
<evidence type="ECO:0000256" key="2">
    <source>
        <dbReference type="ARBA" id="ARBA00012417"/>
    </source>
</evidence>
<name>A0A811LN43_9BILA</name>
<dbReference type="Proteomes" id="UP000614601">
    <property type="component" value="Unassembled WGS sequence"/>
</dbReference>
<dbReference type="GO" id="GO:0003887">
    <property type="term" value="F:DNA-directed DNA polymerase activity"/>
    <property type="evidence" value="ECO:0007669"/>
    <property type="project" value="UniProtKB-KW"/>
</dbReference>
<comment type="similarity">
    <text evidence="1">Belongs to the eukaryotic-type primase small subunit family.</text>
</comment>
<evidence type="ECO:0000313" key="8">
    <source>
        <dbReference type="EMBL" id="CAD5229510.1"/>
    </source>
</evidence>
<dbReference type="GO" id="GO:0005759">
    <property type="term" value="C:mitochondrial matrix"/>
    <property type="evidence" value="ECO:0007669"/>
    <property type="project" value="TreeGrafter"/>
</dbReference>
<dbReference type="EMBL" id="CAJFDH010000006">
    <property type="protein sequence ID" value="CAD5229510.1"/>
    <property type="molecule type" value="Genomic_DNA"/>
</dbReference>
<dbReference type="GO" id="GO:0006264">
    <property type="term" value="P:mitochondrial DNA replication"/>
    <property type="evidence" value="ECO:0007669"/>
    <property type="project" value="TreeGrafter"/>
</dbReference>
<proteinExistence type="inferred from homology"/>
<evidence type="ECO:0000256" key="6">
    <source>
        <dbReference type="ARBA" id="ARBA00044768"/>
    </source>
</evidence>
<keyword evidence="3" id="KW-0808">Transferase</keyword>
<dbReference type="PANTHER" id="PTHR31399:SF0">
    <property type="entry name" value="DNA-DIRECTED PRIMASE_POLYMERASE PROTEIN"/>
    <property type="match status" value="1"/>
</dbReference>
<comment type="catalytic activity">
    <reaction evidence="7">
        <text>DNA(n) + a 2'-deoxyribonucleoside 5'-triphosphate = DNA(n+1) + diphosphate</text>
        <dbReference type="Rhea" id="RHEA:22508"/>
        <dbReference type="Rhea" id="RHEA-COMP:17339"/>
        <dbReference type="Rhea" id="RHEA-COMP:17340"/>
        <dbReference type="ChEBI" id="CHEBI:33019"/>
        <dbReference type="ChEBI" id="CHEBI:61560"/>
        <dbReference type="ChEBI" id="CHEBI:173112"/>
        <dbReference type="EC" id="2.7.7.7"/>
    </reaction>
    <physiologicalReaction direction="left-to-right" evidence="7">
        <dbReference type="Rhea" id="RHEA:22509"/>
    </physiologicalReaction>
</comment>
<dbReference type="Pfam" id="PF03121">
    <property type="entry name" value="Herpes_UL52"/>
    <property type="match status" value="1"/>
</dbReference>
<dbReference type="PANTHER" id="PTHR31399">
    <property type="entry name" value="DNA-DIRECTED PRIMASE / POLYMERASE PROTEIN"/>
    <property type="match status" value="1"/>
</dbReference>
<dbReference type="GO" id="GO:0003682">
    <property type="term" value="F:chromatin binding"/>
    <property type="evidence" value="ECO:0007669"/>
    <property type="project" value="TreeGrafter"/>
</dbReference>